<dbReference type="GO" id="GO:0043565">
    <property type="term" value="F:sequence-specific DNA binding"/>
    <property type="evidence" value="ECO:0007669"/>
    <property type="project" value="TreeGrafter"/>
</dbReference>
<dbReference type="Pfam" id="PF03466">
    <property type="entry name" value="LysR_substrate"/>
    <property type="match status" value="1"/>
</dbReference>
<dbReference type="PRINTS" id="PR00039">
    <property type="entry name" value="HTHLYSR"/>
</dbReference>
<dbReference type="InterPro" id="IPR000847">
    <property type="entry name" value="LysR_HTH_N"/>
</dbReference>
<dbReference type="InterPro" id="IPR036388">
    <property type="entry name" value="WH-like_DNA-bd_sf"/>
</dbReference>
<evidence type="ECO:0000256" key="2">
    <source>
        <dbReference type="ARBA" id="ARBA00023015"/>
    </source>
</evidence>
<comment type="caution">
    <text evidence="6">The sequence shown here is derived from an EMBL/GenBank/DDBJ whole genome shotgun (WGS) entry which is preliminary data.</text>
</comment>
<dbReference type="InterPro" id="IPR058163">
    <property type="entry name" value="LysR-type_TF_proteobact-type"/>
</dbReference>
<dbReference type="PROSITE" id="PS50931">
    <property type="entry name" value="HTH_LYSR"/>
    <property type="match status" value="1"/>
</dbReference>
<organism evidence="6">
    <name type="scientific">Knufia peltigerae</name>
    <dbReference type="NCBI Taxonomy" id="1002370"/>
    <lineage>
        <taxon>Eukaryota</taxon>
        <taxon>Fungi</taxon>
        <taxon>Dikarya</taxon>
        <taxon>Ascomycota</taxon>
        <taxon>Pezizomycotina</taxon>
        <taxon>Eurotiomycetes</taxon>
        <taxon>Chaetothyriomycetidae</taxon>
        <taxon>Chaetothyriales</taxon>
        <taxon>Trichomeriaceae</taxon>
        <taxon>Knufia</taxon>
    </lineage>
</organism>
<dbReference type="InterPro" id="IPR005119">
    <property type="entry name" value="LysR_subst-bd"/>
</dbReference>
<reference evidence="6" key="1">
    <citation type="submission" date="2022-10" db="EMBL/GenBank/DDBJ databases">
        <title>Culturing micro-colonial fungi from biological soil crusts in the Mojave desert and describing Neophaeococcomyces mojavensis, and introducing the new genera and species Taxawa tesnikishii.</title>
        <authorList>
            <person name="Kurbessoian T."/>
            <person name="Stajich J.E."/>
        </authorList>
    </citation>
    <scope>NUCLEOTIDE SEQUENCE</scope>
    <source>
        <strain evidence="6">TK_35</strain>
    </source>
</reference>
<dbReference type="PANTHER" id="PTHR30537">
    <property type="entry name" value="HTH-TYPE TRANSCRIPTIONAL REGULATOR"/>
    <property type="match status" value="1"/>
</dbReference>
<dbReference type="CDD" id="cd08432">
    <property type="entry name" value="PBP2_GcdR_TrpI_HvrB_AmpR_like"/>
    <property type="match status" value="1"/>
</dbReference>
<keyword evidence="4" id="KW-0804">Transcription</keyword>
<name>A0AA38XXP4_9EURO</name>
<dbReference type="FunFam" id="1.10.10.10:FF:000038">
    <property type="entry name" value="Glycine cleavage system transcriptional activator"/>
    <property type="match status" value="1"/>
</dbReference>
<dbReference type="Pfam" id="PF00126">
    <property type="entry name" value="HTH_1"/>
    <property type="match status" value="1"/>
</dbReference>
<dbReference type="GO" id="GO:0006351">
    <property type="term" value="P:DNA-templated transcription"/>
    <property type="evidence" value="ECO:0007669"/>
    <property type="project" value="TreeGrafter"/>
</dbReference>
<dbReference type="FunFam" id="3.40.190.10:FF:000017">
    <property type="entry name" value="Glycine cleavage system transcriptional activator"/>
    <property type="match status" value="1"/>
</dbReference>
<keyword evidence="3" id="KW-0238">DNA-binding</keyword>
<dbReference type="NCBIfam" id="NF008352">
    <property type="entry name" value="PRK11139.1"/>
    <property type="match status" value="1"/>
</dbReference>
<sequence length="308" mass="33642">MATPLVWKAPVKARPTAPLNALRTFEAAARHLSFNQAARELFVTPAAVSHQVKHLEAYLGASLFQRTHRAVALTSEGAALATTVGELLGQLDLALDRARTRAPHELRVTTMESFAAKWLAARLHLFHHAHPNVRVRIDTGNEHADFLRGGFDVGIRYGAGSYTGVHAELLMKAPVFPVCSPTLLADTARRLQQPDDLHHYTLLHDESATGRPGVPAWSHWLMAAGATNVNASAGPVFPSIYLAQEAAVAGHGVALGVAPLVEDDLRQGRLVKPFSLELGNRYAFWLICREVAQDRPEVKAFCKWLAEE</sequence>
<proteinExistence type="inferred from homology"/>
<dbReference type="GO" id="GO:0003700">
    <property type="term" value="F:DNA-binding transcription factor activity"/>
    <property type="evidence" value="ECO:0007669"/>
    <property type="project" value="InterPro"/>
</dbReference>
<dbReference type="Gene3D" id="1.10.10.10">
    <property type="entry name" value="Winged helix-like DNA-binding domain superfamily/Winged helix DNA-binding domain"/>
    <property type="match status" value="1"/>
</dbReference>
<dbReference type="SUPFAM" id="SSF46785">
    <property type="entry name" value="Winged helix' DNA-binding domain"/>
    <property type="match status" value="1"/>
</dbReference>
<gene>
    <name evidence="6" type="ORF">H2204_009713</name>
</gene>
<evidence type="ECO:0000256" key="1">
    <source>
        <dbReference type="ARBA" id="ARBA00009437"/>
    </source>
</evidence>
<dbReference type="InterPro" id="IPR036390">
    <property type="entry name" value="WH_DNA-bd_sf"/>
</dbReference>
<feature type="domain" description="HTH lysR-type" evidence="5">
    <location>
        <begin position="19"/>
        <end position="74"/>
    </location>
</feature>
<dbReference type="SUPFAM" id="SSF53850">
    <property type="entry name" value="Periplasmic binding protein-like II"/>
    <property type="match status" value="1"/>
</dbReference>
<dbReference type="AlphaFoldDB" id="A0AA38XXP4"/>
<dbReference type="Gene3D" id="3.40.190.10">
    <property type="entry name" value="Periplasmic binding protein-like II"/>
    <property type="match status" value="2"/>
</dbReference>
<evidence type="ECO:0000256" key="4">
    <source>
        <dbReference type="ARBA" id="ARBA00023163"/>
    </source>
</evidence>
<evidence type="ECO:0000313" key="6">
    <source>
        <dbReference type="EMBL" id="KAJ9627486.1"/>
    </source>
</evidence>
<protein>
    <recommendedName>
        <fullName evidence="5">HTH lysR-type domain-containing protein</fullName>
    </recommendedName>
</protein>
<evidence type="ECO:0000256" key="3">
    <source>
        <dbReference type="ARBA" id="ARBA00023125"/>
    </source>
</evidence>
<comment type="similarity">
    <text evidence="1">Belongs to the LysR transcriptional regulatory family.</text>
</comment>
<evidence type="ECO:0000259" key="5">
    <source>
        <dbReference type="PROSITE" id="PS50931"/>
    </source>
</evidence>
<accession>A0AA38XXP4</accession>
<keyword evidence="2" id="KW-0805">Transcription regulation</keyword>
<dbReference type="EMBL" id="JAPDRN010000077">
    <property type="protein sequence ID" value="KAJ9627486.1"/>
    <property type="molecule type" value="Genomic_DNA"/>
</dbReference>
<dbReference type="PANTHER" id="PTHR30537:SF74">
    <property type="entry name" value="HTH-TYPE TRANSCRIPTIONAL REGULATOR TRPI"/>
    <property type="match status" value="1"/>
</dbReference>